<evidence type="ECO:0000313" key="2">
    <source>
        <dbReference type="Proteomes" id="UP001596545"/>
    </source>
</evidence>
<keyword evidence="2" id="KW-1185">Reference proteome</keyword>
<organism evidence="1 2">
    <name type="scientific">Halorubrum rutilum</name>
    <dbReference type="NCBI Taxonomy" id="1364933"/>
    <lineage>
        <taxon>Archaea</taxon>
        <taxon>Methanobacteriati</taxon>
        <taxon>Methanobacteriota</taxon>
        <taxon>Stenosarchaea group</taxon>
        <taxon>Halobacteria</taxon>
        <taxon>Halobacteriales</taxon>
        <taxon>Haloferacaceae</taxon>
        <taxon>Halorubrum</taxon>
    </lineage>
</organism>
<comment type="caution">
    <text evidence="1">The sequence shown here is derived from an EMBL/GenBank/DDBJ whole genome shotgun (WGS) entry which is preliminary data.</text>
</comment>
<proteinExistence type="predicted"/>
<dbReference type="RefSeq" id="WP_256408071.1">
    <property type="nucleotide sequence ID" value="NZ_JANHDN010000002.1"/>
</dbReference>
<dbReference type="EMBL" id="JBHTBL010000011">
    <property type="protein sequence ID" value="MFC7325336.1"/>
    <property type="molecule type" value="Genomic_DNA"/>
</dbReference>
<sequence>MRRIPLILAVAVLLAGALAGVAVAQSDGGAAQTGDGDDLYESLEEMVPAYNENADSVDLGPVNLAGTSNIYIQDGSSEVTYSITMDRQNRITDLDDSRSEDAVRRITTDRETVEELVAADNPAAAFRNAVADDEIVISGETGNPVERVKWTVINAVKGFFI</sequence>
<name>A0ABD6ANN0_9EURY</name>
<protein>
    <submittedName>
        <fullName evidence="1">Uncharacterized protein</fullName>
    </submittedName>
</protein>
<gene>
    <name evidence="1" type="ORF">ACFQMF_12185</name>
</gene>
<accession>A0ABD6ANN0</accession>
<dbReference type="Proteomes" id="UP001596545">
    <property type="component" value="Unassembled WGS sequence"/>
</dbReference>
<dbReference type="AlphaFoldDB" id="A0ABD6ANN0"/>
<reference evidence="1 2" key="1">
    <citation type="journal article" date="2019" name="Int. J. Syst. Evol. Microbiol.">
        <title>The Global Catalogue of Microorganisms (GCM) 10K type strain sequencing project: providing services to taxonomists for standard genome sequencing and annotation.</title>
        <authorList>
            <consortium name="The Broad Institute Genomics Platform"/>
            <consortium name="The Broad Institute Genome Sequencing Center for Infectious Disease"/>
            <person name="Wu L."/>
            <person name="Ma J."/>
        </authorList>
    </citation>
    <scope>NUCLEOTIDE SEQUENCE [LARGE SCALE GENOMIC DNA]</scope>
    <source>
        <strain evidence="1 2">CGMCC 1.12554</strain>
    </source>
</reference>
<evidence type="ECO:0000313" key="1">
    <source>
        <dbReference type="EMBL" id="MFC7325336.1"/>
    </source>
</evidence>